<dbReference type="AlphaFoldDB" id="A0A2S4W556"/>
<dbReference type="InterPro" id="IPR001680">
    <property type="entry name" value="WD40_rpt"/>
</dbReference>
<keyword evidence="2" id="KW-0853">WD repeat</keyword>
<dbReference type="PANTHER" id="PTHR46042:SF1">
    <property type="entry name" value="DIPHTHINE METHYLTRANSFERASE"/>
    <property type="match status" value="1"/>
</dbReference>
<comment type="similarity">
    <text evidence="5">Belongs to the DPH7 family.</text>
</comment>
<dbReference type="Gene3D" id="2.130.10.10">
    <property type="entry name" value="YVTN repeat-like/Quinoprotein amine dehydrogenase"/>
    <property type="match status" value="1"/>
</dbReference>
<evidence type="ECO:0000256" key="6">
    <source>
        <dbReference type="ARBA" id="ARBA00039131"/>
    </source>
</evidence>
<evidence type="ECO:0000256" key="2">
    <source>
        <dbReference type="ARBA" id="ARBA00022574"/>
    </source>
</evidence>
<evidence type="ECO:0000313" key="8">
    <source>
        <dbReference type="EMBL" id="POW16827.1"/>
    </source>
</evidence>
<keyword evidence="3" id="KW-0677">Repeat</keyword>
<evidence type="ECO:0000256" key="1">
    <source>
        <dbReference type="ARBA" id="ARBA00005156"/>
    </source>
</evidence>
<dbReference type="GO" id="GO:0005737">
    <property type="term" value="C:cytoplasm"/>
    <property type="evidence" value="ECO:0007669"/>
    <property type="project" value="TreeGrafter"/>
</dbReference>
<dbReference type="InterPro" id="IPR036322">
    <property type="entry name" value="WD40_repeat_dom_sf"/>
</dbReference>
<dbReference type="InterPro" id="IPR015943">
    <property type="entry name" value="WD40/YVTN_repeat-like_dom_sf"/>
</dbReference>
<keyword evidence="9" id="KW-1185">Reference proteome</keyword>
<dbReference type="GO" id="GO:0017183">
    <property type="term" value="P:protein histidyl modification to diphthamide"/>
    <property type="evidence" value="ECO:0007669"/>
    <property type="project" value="TreeGrafter"/>
</dbReference>
<dbReference type="SMART" id="SM00320">
    <property type="entry name" value="WD40"/>
    <property type="match status" value="3"/>
</dbReference>
<comment type="caution">
    <text evidence="8">The sequence shown here is derived from an EMBL/GenBank/DDBJ whole genome shotgun (WGS) entry which is preliminary data.</text>
</comment>
<organism evidence="8 9">
    <name type="scientific">Puccinia striiformis</name>
    <dbReference type="NCBI Taxonomy" id="27350"/>
    <lineage>
        <taxon>Eukaryota</taxon>
        <taxon>Fungi</taxon>
        <taxon>Dikarya</taxon>
        <taxon>Basidiomycota</taxon>
        <taxon>Pucciniomycotina</taxon>
        <taxon>Pucciniomycetes</taxon>
        <taxon>Pucciniales</taxon>
        <taxon>Pucciniaceae</taxon>
        <taxon>Puccinia</taxon>
    </lineage>
</organism>
<dbReference type="GO" id="GO:0061685">
    <property type="term" value="F:diphthine methylesterase activity"/>
    <property type="evidence" value="ECO:0007669"/>
    <property type="project" value="UniProtKB-EC"/>
</dbReference>
<gene>
    <name evidence="8" type="ORF">PSTT_00953</name>
</gene>
<dbReference type="EC" id="3.1.1.97" evidence="6"/>
<comment type="catalytic activity">
    <reaction evidence="7">
        <text>diphthine methyl ester-[translation elongation factor 2] + H2O = diphthine-[translation elongation factor 2] + methanol + H(+)</text>
        <dbReference type="Rhea" id="RHEA:42656"/>
        <dbReference type="Rhea" id="RHEA-COMP:10172"/>
        <dbReference type="Rhea" id="RHEA-COMP:10173"/>
        <dbReference type="ChEBI" id="CHEBI:15377"/>
        <dbReference type="ChEBI" id="CHEBI:15378"/>
        <dbReference type="ChEBI" id="CHEBI:17790"/>
        <dbReference type="ChEBI" id="CHEBI:79005"/>
        <dbReference type="ChEBI" id="CHEBI:82696"/>
        <dbReference type="EC" id="3.1.1.97"/>
    </reaction>
</comment>
<dbReference type="VEuPathDB" id="FungiDB:PSTT_00953"/>
<dbReference type="EMBL" id="PKSL01000005">
    <property type="protein sequence ID" value="POW16827.1"/>
    <property type="molecule type" value="Genomic_DNA"/>
</dbReference>
<evidence type="ECO:0000313" key="9">
    <source>
        <dbReference type="Proteomes" id="UP000239156"/>
    </source>
</evidence>
<dbReference type="Proteomes" id="UP000239156">
    <property type="component" value="Unassembled WGS sequence"/>
</dbReference>
<reference evidence="8" key="1">
    <citation type="submission" date="2017-12" db="EMBL/GenBank/DDBJ databases">
        <title>Gene loss provides genomic basis for host adaptation in cereal stripe rust fungi.</title>
        <authorList>
            <person name="Xia C."/>
        </authorList>
    </citation>
    <scope>NUCLEOTIDE SEQUENCE [LARGE SCALE GENOMIC DNA]</scope>
    <source>
        <strain evidence="8">93-210</strain>
    </source>
</reference>
<comment type="pathway">
    <text evidence="1">Protein modification; peptidyl-diphthamide biosynthesis.</text>
</comment>
<dbReference type="VEuPathDB" id="FungiDB:PSHT_05021"/>
<proteinExistence type="inferred from homology"/>
<name>A0A2S4W556_9BASI</name>
<dbReference type="SUPFAM" id="SSF50978">
    <property type="entry name" value="WD40 repeat-like"/>
    <property type="match status" value="1"/>
</dbReference>
<evidence type="ECO:0000256" key="4">
    <source>
        <dbReference type="ARBA" id="ARBA00022801"/>
    </source>
</evidence>
<dbReference type="PANTHER" id="PTHR46042">
    <property type="entry name" value="DIPHTHINE METHYLTRANSFERASE"/>
    <property type="match status" value="1"/>
</dbReference>
<protein>
    <recommendedName>
        <fullName evidence="6">methylated diphthine methylhydrolase</fullName>
        <ecNumber evidence="6">3.1.1.97</ecNumber>
    </recommendedName>
</protein>
<evidence type="ECO:0000256" key="7">
    <source>
        <dbReference type="ARBA" id="ARBA00047551"/>
    </source>
</evidence>
<sequence>MEYFDLSAWIFINASYGYHHRHRLHTLLDRVLSRSESEQDFLGSCGFYQTEQKKDQEASESPEVERNGRCILFETSLEDDRIVYHQLQSFDTPAILDQRWFVPHLFAVQPPSSSDRIFSIRTQDPQQPILITADALGGLTSYKLSLPIIHSFACCPPEESTLCLSLDISDKKYRASTAKIVCSLSNGQIVLLTQHPTTMNEEHRWNAHQFEPWTCGFDYWQPETILTGGDDCKLKVWDTRNSFVQPVLTNKQFDGGVTAIRSHHLREHLFAVGSYDSNLRIFDKRNFTNPVMKEECGGGIWRIKWDEVNPERVLLATMHGGFKVLQISDNEPYQSSEVGEEKSPRYPTLNASVISSFSHRSDLAYGADWAPKISSSVNSSSPHPSLVAGCSFYDRAIHFWTLD</sequence>
<accession>A0A2S4W556</accession>
<keyword evidence="4" id="KW-0378">Hydrolase</keyword>
<evidence type="ECO:0000256" key="3">
    <source>
        <dbReference type="ARBA" id="ARBA00022737"/>
    </source>
</evidence>
<evidence type="ECO:0000256" key="5">
    <source>
        <dbReference type="ARBA" id="ARBA00038092"/>
    </source>
</evidence>
<dbReference type="Pfam" id="PF00400">
    <property type="entry name" value="WD40"/>
    <property type="match status" value="1"/>
</dbReference>
<dbReference type="InterPro" id="IPR052415">
    <property type="entry name" value="Diphthine_MTase"/>
</dbReference>